<name>A0ABT9ZQ29_9BACI</name>
<protein>
    <submittedName>
        <fullName evidence="5">2-keto-4-pentenoate hydratase/2-oxohepta-3-ene-1,7-dioic acid hydratase in catechol pathway/uncharacterized damage-inducible protein DinB</fullName>
    </submittedName>
</protein>
<dbReference type="InterPro" id="IPR011234">
    <property type="entry name" value="Fumarylacetoacetase-like_C"/>
</dbReference>
<accession>A0ABT9ZQ29</accession>
<dbReference type="Gene3D" id="1.20.120.450">
    <property type="entry name" value="dinb family like domain"/>
    <property type="match status" value="1"/>
</dbReference>
<feature type="domain" description="DinB-like" evidence="4">
    <location>
        <begin position="333"/>
        <end position="462"/>
    </location>
</feature>
<comment type="caution">
    <text evidence="5">The sequence shown here is derived from an EMBL/GenBank/DDBJ whole genome shotgun (WGS) entry which is preliminary data.</text>
</comment>
<dbReference type="InterPro" id="IPR024775">
    <property type="entry name" value="DinB-like"/>
</dbReference>
<proteinExistence type="inferred from homology"/>
<evidence type="ECO:0000259" key="3">
    <source>
        <dbReference type="Pfam" id="PF01557"/>
    </source>
</evidence>
<sequence>MKLITFDPGNGLKVGALIENDMVVDLQTAYKEKLAAEGEVRALTVAKTFIPNKTNEFLQGGDSSLDAAKEAISFVKGRLDTSSAVYEKGSVKIGAPVPEPQKIICVGHNYREHILEMKREIPKYPVLFAKFANTVIGPEDDIPYFPITEKLDYEAELGVVIGKRAKDVPQEDALDYVAGYTIVNDVTSRDLQKRTLQWLQGKSVDGSAPMGPWLVTKDEIPSPDGLEISLTVNGEERQRSNTANLVFSVPHLVEYLSSIMTLEPGDVICSGTPGGVGVAMEPPTFLQDGDVVAITVDKVGTLENTVRKVEKETVKNYVAEINNRLSTIIDLGKNQTEETLRWKPAENKWSIVDVLCHVEEAHRFWLHELERTVKNPETKYGRGLDHYERLAAVENTDTVAVSEVLNKLQRLKSTIRSTLLSLNDRDLLIEATHKNPKFGTRPLSFLLDHFMVEHQDKHIAQINRNIEQFNSHTVTTK</sequence>
<evidence type="ECO:0000313" key="5">
    <source>
        <dbReference type="EMBL" id="MDQ0253309.1"/>
    </source>
</evidence>
<dbReference type="Pfam" id="PF12867">
    <property type="entry name" value="DinB_2"/>
    <property type="match status" value="1"/>
</dbReference>
<dbReference type="PANTHER" id="PTHR42796:SF4">
    <property type="entry name" value="FUMARYLACETOACETATE HYDROLASE DOMAIN-CONTAINING PROTEIN 2A"/>
    <property type="match status" value="1"/>
</dbReference>
<evidence type="ECO:0000256" key="1">
    <source>
        <dbReference type="ARBA" id="ARBA00010211"/>
    </source>
</evidence>
<organism evidence="5 6">
    <name type="scientific">Evansella vedderi</name>
    <dbReference type="NCBI Taxonomy" id="38282"/>
    <lineage>
        <taxon>Bacteria</taxon>
        <taxon>Bacillati</taxon>
        <taxon>Bacillota</taxon>
        <taxon>Bacilli</taxon>
        <taxon>Bacillales</taxon>
        <taxon>Bacillaceae</taxon>
        <taxon>Evansella</taxon>
    </lineage>
</organism>
<feature type="domain" description="Fumarylacetoacetase-like C-terminal" evidence="3">
    <location>
        <begin position="102"/>
        <end position="307"/>
    </location>
</feature>
<keyword evidence="6" id="KW-1185">Reference proteome</keyword>
<dbReference type="Proteomes" id="UP001230005">
    <property type="component" value="Unassembled WGS sequence"/>
</dbReference>
<gene>
    <name evidence="5" type="ORF">J2S74_000681</name>
</gene>
<dbReference type="EMBL" id="JAUSUG010000002">
    <property type="protein sequence ID" value="MDQ0253309.1"/>
    <property type="molecule type" value="Genomic_DNA"/>
</dbReference>
<evidence type="ECO:0000313" key="6">
    <source>
        <dbReference type="Proteomes" id="UP001230005"/>
    </source>
</evidence>
<evidence type="ECO:0000259" key="4">
    <source>
        <dbReference type="Pfam" id="PF12867"/>
    </source>
</evidence>
<dbReference type="InterPro" id="IPR034660">
    <property type="entry name" value="DinB/YfiT-like"/>
</dbReference>
<keyword evidence="2" id="KW-0479">Metal-binding</keyword>
<reference evidence="5 6" key="1">
    <citation type="submission" date="2023-07" db="EMBL/GenBank/DDBJ databases">
        <title>Genomic Encyclopedia of Type Strains, Phase IV (KMG-IV): sequencing the most valuable type-strain genomes for metagenomic binning, comparative biology and taxonomic classification.</title>
        <authorList>
            <person name="Goeker M."/>
        </authorList>
    </citation>
    <scope>NUCLEOTIDE SEQUENCE [LARGE SCALE GENOMIC DNA]</scope>
    <source>
        <strain evidence="5 6">DSM 9768</strain>
    </source>
</reference>
<dbReference type="SUPFAM" id="SSF56529">
    <property type="entry name" value="FAH"/>
    <property type="match status" value="1"/>
</dbReference>
<dbReference type="SUPFAM" id="SSF109854">
    <property type="entry name" value="DinB/YfiT-like putative metalloenzymes"/>
    <property type="match status" value="1"/>
</dbReference>
<evidence type="ECO:0000256" key="2">
    <source>
        <dbReference type="ARBA" id="ARBA00022723"/>
    </source>
</evidence>
<dbReference type="InterPro" id="IPR036663">
    <property type="entry name" value="Fumarylacetoacetase_C_sf"/>
</dbReference>
<dbReference type="Gene3D" id="3.90.850.10">
    <property type="entry name" value="Fumarylacetoacetase-like, C-terminal domain"/>
    <property type="match status" value="1"/>
</dbReference>
<comment type="similarity">
    <text evidence="1">Belongs to the FAH family.</text>
</comment>
<dbReference type="PANTHER" id="PTHR42796">
    <property type="entry name" value="FUMARYLACETOACETATE HYDROLASE DOMAIN-CONTAINING PROTEIN 2A-RELATED"/>
    <property type="match status" value="1"/>
</dbReference>
<dbReference type="InterPro" id="IPR051121">
    <property type="entry name" value="FAH"/>
</dbReference>
<dbReference type="Pfam" id="PF01557">
    <property type="entry name" value="FAA_hydrolase"/>
    <property type="match status" value="1"/>
</dbReference>